<comment type="caution">
    <text evidence="3">The sequence shown here is derived from an EMBL/GenBank/DDBJ whole genome shotgun (WGS) entry which is preliminary data.</text>
</comment>
<reference evidence="3" key="1">
    <citation type="submission" date="2021-02" db="EMBL/GenBank/DDBJ databases">
        <authorList>
            <person name="Nowell W R."/>
        </authorList>
    </citation>
    <scope>NUCLEOTIDE SEQUENCE</scope>
</reference>
<keyword evidence="1" id="KW-1133">Transmembrane helix</keyword>
<keyword evidence="1" id="KW-0812">Transmembrane</keyword>
<evidence type="ECO:0000313" key="5">
    <source>
        <dbReference type="EMBL" id="CAF3850095.1"/>
    </source>
</evidence>
<sequence>MATSSSVTTIERFCFVFIQILFYVILTTIFYIKFEQFTNKQEKLIKTILSNNYQNLNVSSHILVKKLFEQCTKCIKRRPCMYRTQFL</sequence>
<dbReference type="EMBL" id="CAJNOK010000682">
    <property type="protein sequence ID" value="CAF0768900.1"/>
    <property type="molecule type" value="Genomic_DNA"/>
</dbReference>
<dbReference type="EMBL" id="CAJOBA010000682">
    <property type="protein sequence ID" value="CAF3549510.1"/>
    <property type="molecule type" value="Genomic_DNA"/>
</dbReference>
<organism evidence="3 6">
    <name type="scientific">Didymodactylos carnosus</name>
    <dbReference type="NCBI Taxonomy" id="1234261"/>
    <lineage>
        <taxon>Eukaryota</taxon>
        <taxon>Metazoa</taxon>
        <taxon>Spiralia</taxon>
        <taxon>Gnathifera</taxon>
        <taxon>Rotifera</taxon>
        <taxon>Eurotatoria</taxon>
        <taxon>Bdelloidea</taxon>
        <taxon>Philodinida</taxon>
        <taxon>Philodinidae</taxon>
        <taxon>Didymodactylos</taxon>
    </lineage>
</organism>
<feature type="transmembrane region" description="Helical" evidence="1">
    <location>
        <begin position="12"/>
        <end position="32"/>
    </location>
</feature>
<name>A0A814MVE5_9BILA</name>
<dbReference type="AlphaFoldDB" id="A0A814MVE5"/>
<evidence type="ECO:0000313" key="6">
    <source>
        <dbReference type="Proteomes" id="UP000663829"/>
    </source>
</evidence>
<dbReference type="EMBL" id="CAJOBC010005055">
    <property type="protein sequence ID" value="CAF3850095.1"/>
    <property type="molecule type" value="Genomic_DNA"/>
</dbReference>
<dbReference type="EMBL" id="CAJNOQ010005055">
    <property type="protein sequence ID" value="CAF1084464.1"/>
    <property type="molecule type" value="Genomic_DNA"/>
</dbReference>
<evidence type="ECO:0000313" key="4">
    <source>
        <dbReference type="EMBL" id="CAF3549510.1"/>
    </source>
</evidence>
<protein>
    <submittedName>
        <fullName evidence="3">Uncharacterized protein</fullName>
    </submittedName>
</protein>
<proteinExistence type="predicted"/>
<keyword evidence="1" id="KW-0472">Membrane</keyword>
<dbReference type="Proteomes" id="UP000677228">
    <property type="component" value="Unassembled WGS sequence"/>
</dbReference>
<evidence type="ECO:0000313" key="3">
    <source>
        <dbReference type="EMBL" id="CAF1084464.1"/>
    </source>
</evidence>
<dbReference type="Proteomes" id="UP000682733">
    <property type="component" value="Unassembled WGS sequence"/>
</dbReference>
<dbReference type="Proteomes" id="UP000663829">
    <property type="component" value="Unassembled WGS sequence"/>
</dbReference>
<evidence type="ECO:0000256" key="1">
    <source>
        <dbReference type="SAM" id="Phobius"/>
    </source>
</evidence>
<accession>A0A814MVE5</accession>
<keyword evidence="6" id="KW-1185">Reference proteome</keyword>
<dbReference type="Proteomes" id="UP000681722">
    <property type="component" value="Unassembled WGS sequence"/>
</dbReference>
<evidence type="ECO:0000313" key="2">
    <source>
        <dbReference type="EMBL" id="CAF0768900.1"/>
    </source>
</evidence>
<gene>
    <name evidence="3" type="ORF">GPM918_LOCUS17935</name>
    <name evidence="2" type="ORF">OVA965_LOCUS2972</name>
    <name evidence="5" type="ORF">SRO942_LOCUS17932</name>
    <name evidence="4" type="ORF">TMI583_LOCUS2971</name>
</gene>